<dbReference type="Proteomes" id="UP000241808">
    <property type="component" value="Unassembled WGS sequence"/>
</dbReference>
<protein>
    <submittedName>
        <fullName evidence="1">Uncharacterized protein</fullName>
    </submittedName>
</protein>
<proteinExistence type="predicted"/>
<keyword evidence="2" id="KW-1185">Reference proteome</keyword>
<dbReference type="EMBL" id="PZZL01000005">
    <property type="protein sequence ID" value="PTM55279.1"/>
    <property type="molecule type" value="Genomic_DNA"/>
</dbReference>
<sequence>MGGVRFPGPLWRRNTGGVDHPMTFAETLRSRPGWTPVSDSDAFDWIGEFPIRTAGKKNKPLR</sequence>
<evidence type="ECO:0000313" key="2">
    <source>
        <dbReference type="Proteomes" id="UP000241808"/>
    </source>
</evidence>
<organism evidence="1 2">
    <name type="scientific">Phreatobacter oligotrophus</name>
    <dbReference type="NCBI Taxonomy" id="1122261"/>
    <lineage>
        <taxon>Bacteria</taxon>
        <taxon>Pseudomonadati</taxon>
        <taxon>Pseudomonadota</taxon>
        <taxon>Alphaproteobacteria</taxon>
        <taxon>Hyphomicrobiales</taxon>
        <taxon>Phreatobacteraceae</taxon>
        <taxon>Phreatobacter</taxon>
    </lineage>
</organism>
<comment type="caution">
    <text evidence="1">The sequence shown here is derived from an EMBL/GenBank/DDBJ whole genome shotgun (WGS) entry which is preliminary data.</text>
</comment>
<gene>
    <name evidence="1" type="ORF">C8P69_105432</name>
</gene>
<evidence type="ECO:0000313" key="1">
    <source>
        <dbReference type="EMBL" id="PTM55279.1"/>
    </source>
</evidence>
<dbReference type="AlphaFoldDB" id="A0A2T4Z3C5"/>
<name>A0A2T4Z3C5_9HYPH</name>
<reference evidence="1 2" key="1">
    <citation type="submission" date="2018-04" db="EMBL/GenBank/DDBJ databases">
        <title>Genomic Encyclopedia of Archaeal and Bacterial Type Strains, Phase II (KMG-II): from individual species to whole genera.</title>
        <authorList>
            <person name="Goeker M."/>
        </authorList>
    </citation>
    <scope>NUCLEOTIDE SEQUENCE [LARGE SCALE GENOMIC DNA]</scope>
    <source>
        <strain evidence="1 2">DSM 25521</strain>
    </source>
</reference>
<accession>A0A2T4Z3C5</accession>